<organism evidence="1 3">
    <name type="scientific">Methanosarcina flavescens</name>
    <dbReference type="NCBI Taxonomy" id="1715806"/>
    <lineage>
        <taxon>Archaea</taxon>
        <taxon>Methanobacteriati</taxon>
        <taxon>Methanobacteriota</taxon>
        <taxon>Stenosarchaea group</taxon>
        <taxon>Methanomicrobia</taxon>
        <taxon>Methanosarcinales</taxon>
        <taxon>Methanosarcinaceae</taxon>
        <taxon>Methanosarcina</taxon>
    </lineage>
</organism>
<reference evidence="1" key="2">
    <citation type="submission" date="2018-10" db="EMBL/GenBank/DDBJ databases">
        <authorList>
            <person name="Fischer M.A."/>
            <person name="Kern T."/>
            <person name="Deppenmeier U."/>
            <person name="Schmitz R.A."/>
            <person name="Rother M."/>
        </authorList>
    </citation>
    <scope>NUCLEOTIDE SEQUENCE</scope>
    <source>
        <strain evidence="1">E03.2</strain>
    </source>
</reference>
<evidence type="ECO:0000313" key="2">
    <source>
        <dbReference type="EMBL" id="NLK33709.1"/>
    </source>
</evidence>
<name>A0A660HSK6_9EURY</name>
<dbReference type="EMBL" id="JAAYQL010000078">
    <property type="protein sequence ID" value="NLK33709.1"/>
    <property type="molecule type" value="Genomic_DNA"/>
</dbReference>
<dbReference type="KEGG" id="mfz:AOB57_008680"/>
<dbReference type="Proteomes" id="UP000053087">
    <property type="component" value="Chromosome"/>
</dbReference>
<dbReference type="GeneID" id="53688184"/>
<reference evidence="2 4" key="3">
    <citation type="journal article" date="2020" name="Biotechnol. Biofuels">
        <title>New insights from the biogas microbiome by comprehensive genome-resolved metagenomics of nearly 1600 species originating from multiple anaerobic digesters.</title>
        <authorList>
            <person name="Campanaro S."/>
            <person name="Treu L."/>
            <person name="Rodriguez-R L.M."/>
            <person name="Kovalovszki A."/>
            <person name="Ziels R.M."/>
            <person name="Maus I."/>
            <person name="Zhu X."/>
            <person name="Kougias P.G."/>
            <person name="Basile A."/>
            <person name="Luo G."/>
            <person name="Schluter A."/>
            <person name="Konstantinidis K.T."/>
            <person name="Angelidaki I."/>
        </authorList>
    </citation>
    <scope>NUCLEOTIDE SEQUENCE [LARGE SCALE GENOMIC DNA]</scope>
    <source>
        <strain evidence="2">AS22ysBPME_46</strain>
    </source>
</reference>
<keyword evidence="3" id="KW-1185">Reference proteome</keyword>
<sequence length="61" mass="6975">MDLYAGVIDDKPDLKTVDLNGNEYSKNYTFPDWGSIKIGGLVKTELNPHGIWYDSKMRQII</sequence>
<gene>
    <name evidence="1" type="ORF">AOB57_008680</name>
    <name evidence="2" type="ORF">GX302_13080</name>
</gene>
<dbReference type="AlphaFoldDB" id="A0A660HSK6"/>
<dbReference type="Proteomes" id="UP000585579">
    <property type="component" value="Unassembled WGS sequence"/>
</dbReference>
<reference evidence="1 3" key="1">
    <citation type="journal article" date="2016" name="Int. J. Syst. Evol. Microbiol.">
        <title>Methanosarcina flavescens sp. nov., a methanogenic archaeon isolated from a full-scale anaerobic digester.</title>
        <authorList>
            <person name="Kern T."/>
            <person name="Fischer M.A."/>
            <person name="Deppenmeier U."/>
            <person name="Schmitz R.A."/>
            <person name="Rother M."/>
        </authorList>
    </citation>
    <scope>NUCLEOTIDE SEQUENCE [LARGE SCALE GENOMIC DNA]</scope>
    <source>
        <strain evidence="1 3">E03.2</strain>
    </source>
</reference>
<dbReference type="EMBL" id="CP032683">
    <property type="protein sequence ID" value="AYK15257.1"/>
    <property type="molecule type" value="Genomic_DNA"/>
</dbReference>
<dbReference type="RefSeq" id="WP_054298955.1">
    <property type="nucleotide sequence ID" value="NZ_CP032683.1"/>
</dbReference>
<accession>A0A660HSK6</accession>
<evidence type="ECO:0000313" key="3">
    <source>
        <dbReference type="Proteomes" id="UP000053087"/>
    </source>
</evidence>
<proteinExistence type="predicted"/>
<evidence type="ECO:0000313" key="1">
    <source>
        <dbReference type="EMBL" id="AYK15257.1"/>
    </source>
</evidence>
<protein>
    <submittedName>
        <fullName evidence="1">Uncharacterized protein</fullName>
    </submittedName>
</protein>
<evidence type="ECO:0000313" key="4">
    <source>
        <dbReference type="Proteomes" id="UP000585579"/>
    </source>
</evidence>